<dbReference type="RefSeq" id="WP_258883676.1">
    <property type="nucleotide sequence ID" value="NZ_CP090065.1"/>
</dbReference>
<dbReference type="AlphaFoldDB" id="A0AAE9SXE1"/>
<accession>A0AAE9SXE1</accession>
<dbReference type="KEGG" id="ppoo:LW347_00340"/>
<gene>
    <name evidence="1" type="ORF">LW347_00340</name>
</gene>
<dbReference type="EMBL" id="CP090065">
    <property type="protein sequence ID" value="UVO08498.1"/>
    <property type="molecule type" value="Genomic_DNA"/>
</dbReference>
<organism evidence="1 2">
    <name type="scientific">Pectobacterium polonicum</name>
    <dbReference type="NCBI Taxonomy" id="2485124"/>
    <lineage>
        <taxon>Bacteria</taxon>
        <taxon>Pseudomonadati</taxon>
        <taxon>Pseudomonadota</taxon>
        <taxon>Gammaproteobacteria</taxon>
        <taxon>Enterobacterales</taxon>
        <taxon>Pectobacteriaceae</taxon>
        <taxon>Pectobacterium</taxon>
    </lineage>
</organism>
<sequence length="99" mass="11310">MQFNIRIFSGEKGINPINDNVDVEVAFINGDRYVATFFTLSNIKSLIDNYKKTEECCCGLYFWASDMIIVELLNEDVIKCSVTDLIKSGEFYSSFNKVI</sequence>
<proteinExistence type="predicted"/>
<evidence type="ECO:0000313" key="2">
    <source>
        <dbReference type="Proteomes" id="UP001059272"/>
    </source>
</evidence>
<dbReference type="Proteomes" id="UP001059272">
    <property type="component" value="Chromosome"/>
</dbReference>
<reference evidence="1" key="1">
    <citation type="submission" date="2021-12" db="EMBL/GenBank/DDBJ databases">
        <title>Genome sequence of novel Pectobacterium sp. causing blackleg.</title>
        <authorList>
            <person name="Wang J."/>
        </authorList>
    </citation>
    <scope>NUCLEOTIDE SEQUENCE</scope>
    <source>
        <strain evidence="1">BY21311</strain>
    </source>
</reference>
<name>A0AAE9SXE1_9GAMM</name>
<evidence type="ECO:0000313" key="1">
    <source>
        <dbReference type="EMBL" id="UVO08498.1"/>
    </source>
</evidence>
<protein>
    <submittedName>
        <fullName evidence="1">Uncharacterized protein</fullName>
    </submittedName>
</protein>